<dbReference type="InterPro" id="IPR000639">
    <property type="entry name" value="Epox_hydrolase-like"/>
</dbReference>
<dbReference type="Proteomes" id="UP000078512">
    <property type="component" value="Unassembled WGS sequence"/>
</dbReference>
<evidence type="ECO:0000313" key="4">
    <source>
        <dbReference type="EMBL" id="OAQ31534.1"/>
    </source>
</evidence>
<comment type="similarity">
    <text evidence="2">Belongs to the AB hydrolase superfamily. Epoxide hydrolase family.</text>
</comment>
<dbReference type="OrthoDB" id="408373at2759"/>
<dbReference type="SUPFAM" id="SSF53474">
    <property type="entry name" value="alpha/beta-Hydrolases"/>
    <property type="match status" value="1"/>
</dbReference>
<name>A0A197K4Z7_9FUNG</name>
<dbReference type="PANTHER" id="PTHR43329">
    <property type="entry name" value="EPOXIDE HYDROLASE"/>
    <property type="match status" value="1"/>
</dbReference>
<keyword evidence="5" id="KW-1185">Reference proteome</keyword>
<dbReference type="PRINTS" id="PR00412">
    <property type="entry name" value="EPOXHYDRLASE"/>
</dbReference>
<accession>A0A197K4Z7</accession>
<dbReference type="AlphaFoldDB" id="A0A197K4Z7"/>
<protein>
    <submittedName>
        <fullName evidence="4">Alpha/beta-hydrolase</fullName>
    </submittedName>
</protein>
<dbReference type="InterPro" id="IPR029058">
    <property type="entry name" value="AB_hydrolase_fold"/>
</dbReference>
<feature type="domain" description="AB hydrolase-1" evidence="3">
    <location>
        <begin position="38"/>
        <end position="280"/>
    </location>
</feature>
<dbReference type="Gene3D" id="3.40.50.1820">
    <property type="entry name" value="alpha/beta hydrolase"/>
    <property type="match status" value="1"/>
</dbReference>
<evidence type="ECO:0000256" key="2">
    <source>
        <dbReference type="ARBA" id="ARBA00038334"/>
    </source>
</evidence>
<proteinExistence type="inferred from homology"/>
<organism evidence="4 5">
    <name type="scientific">Linnemannia elongata AG-77</name>
    <dbReference type="NCBI Taxonomy" id="1314771"/>
    <lineage>
        <taxon>Eukaryota</taxon>
        <taxon>Fungi</taxon>
        <taxon>Fungi incertae sedis</taxon>
        <taxon>Mucoromycota</taxon>
        <taxon>Mortierellomycotina</taxon>
        <taxon>Mortierellomycetes</taxon>
        <taxon>Mortierellales</taxon>
        <taxon>Mortierellaceae</taxon>
        <taxon>Linnemannia</taxon>
    </lineage>
</organism>
<evidence type="ECO:0000256" key="1">
    <source>
        <dbReference type="ARBA" id="ARBA00022801"/>
    </source>
</evidence>
<evidence type="ECO:0000259" key="3">
    <source>
        <dbReference type="Pfam" id="PF00561"/>
    </source>
</evidence>
<dbReference type="GO" id="GO:0016787">
    <property type="term" value="F:hydrolase activity"/>
    <property type="evidence" value="ECO:0007669"/>
    <property type="project" value="UniProtKB-KW"/>
</dbReference>
<dbReference type="EMBL" id="KV442029">
    <property type="protein sequence ID" value="OAQ31534.1"/>
    <property type="molecule type" value="Genomic_DNA"/>
</dbReference>
<sequence>MARLPHIGPNDPAFTHKFAQTKNVKYHYVEAGDPNGEPLVLVHGFPDFWYGWRYQIKFFAELGYRVIAIDNIGYGQTDAPMELEKYGLKAQSDHLAGLLDALDIPKITLIGHDWGGAFVWRFGLYYPGRLNGIISICTPYNPPTSTYKTLEEVIAILPQFAYQREFVDPETTAKLDGNKSKFLSSVLLAGDCDGQAELDYMVQEYSHSGLRGPLNYYKTRKINFDDELVHIPHRHQHIIHTPSWMILAKNDPYLLPHMANGMGKVVPGVKFATVEAGHFCMTEKVEEVNQILKTAVEDLIARRNEAAAKASL</sequence>
<keyword evidence="1 4" id="KW-0378">Hydrolase</keyword>
<dbReference type="PRINTS" id="PR00111">
    <property type="entry name" value="ABHYDROLASE"/>
</dbReference>
<reference evidence="4 5" key="1">
    <citation type="submission" date="2016-05" db="EMBL/GenBank/DDBJ databases">
        <title>Genome sequencing reveals origins of a unique bacterial endosymbiosis in the earliest lineages of terrestrial Fungi.</title>
        <authorList>
            <consortium name="DOE Joint Genome Institute"/>
            <person name="Uehling J."/>
            <person name="Gryganskyi A."/>
            <person name="Hameed K."/>
            <person name="Tschaplinski T."/>
            <person name="Misztal P."/>
            <person name="Wu S."/>
            <person name="Desiro A."/>
            <person name="Vande Pol N."/>
            <person name="Du Z.-Y."/>
            <person name="Zienkiewicz A."/>
            <person name="Zienkiewicz K."/>
            <person name="Morin E."/>
            <person name="Tisserant E."/>
            <person name="Splivallo R."/>
            <person name="Hainaut M."/>
            <person name="Henrissat B."/>
            <person name="Ohm R."/>
            <person name="Kuo A."/>
            <person name="Yan J."/>
            <person name="Lipzen A."/>
            <person name="Nolan M."/>
            <person name="Labutti K."/>
            <person name="Barry K."/>
            <person name="Goldstein A."/>
            <person name="Labbe J."/>
            <person name="Schadt C."/>
            <person name="Tuskan G."/>
            <person name="Grigoriev I."/>
            <person name="Martin F."/>
            <person name="Vilgalys R."/>
            <person name="Bonito G."/>
        </authorList>
    </citation>
    <scope>NUCLEOTIDE SEQUENCE [LARGE SCALE GENOMIC DNA]</scope>
    <source>
        <strain evidence="4 5">AG-77</strain>
    </source>
</reference>
<dbReference type="Pfam" id="PF00561">
    <property type="entry name" value="Abhydrolase_1"/>
    <property type="match status" value="1"/>
</dbReference>
<evidence type="ECO:0000313" key="5">
    <source>
        <dbReference type="Proteomes" id="UP000078512"/>
    </source>
</evidence>
<gene>
    <name evidence="4" type="ORF">K457DRAFT_136046</name>
</gene>
<dbReference type="InterPro" id="IPR000073">
    <property type="entry name" value="AB_hydrolase_1"/>
</dbReference>
<dbReference type="STRING" id="1314771.A0A197K4Z7"/>